<accession>A6DJJ2</accession>
<gene>
    <name evidence="2" type="ORF">LNTAR_11956</name>
</gene>
<dbReference type="STRING" id="313628.LNTAR_11956"/>
<dbReference type="AlphaFoldDB" id="A6DJJ2"/>
<feature type="chain" id="PRO_5002691175" evidence="1">
    <location>
        <begin position="21"/>
        <end position="71"/>
    </location>
</feature>
<evidence type="ECO:0000313" key="2">
    <source>
        <dbReference type="EMBL" id="EDM28066.1"/>
    </source>
</evidence>
<sequence>MRSIKNIGFLAAASLLCAFANLSSSKWVRKSIDFTTGSKSKQATIYLKKSLTGKGFAWGDNFTLPLTPQVR</sequence>
<comment type="caution">
    <text evidence="2">The sequence shown here is derived from an EMBL/GenBank/DDBJ whole genome shotgun (WGS) entry which is preliminary data.</text>
</comment>
<name>A6DJJ2_9BACT</name>
<evidence type="ECO:0000256" key="1">
    <source>
        <dbReference type="SAM" id="SignalP"/>
    </source>
</evidence>
<reference evidence="2 3" key="1">
    <citation type="journal article" date="2010" name="J. Bacteriol.">
        <title>Genome sequence of Lentisphaera araneosa HTCC2155T, the type species of the order Lentisphaerales in the phylum Lentisphaerae.</title>
        <authorList>
            <person name="Thrash J.C."/>
            <person name="Cho J.C."/>
            <person name="Vergin K.L."/>
            <person name="Morris R.M."/>
            <person name="Giovannoni S.J."/>
        </authorList>
    </citation>
    <scope>NUCLEOTIDE SEQUENCE [LARGE SCALE GENOMIC DNA]</scope>
    <source>
        <strain evidence="2 3">HTCC2155</strain>
    </source>
</reference>
<feature type="signal peptide" evidence="1">
    <location>
        <begin position="1"/>
        <end position="20"/>
    </location>
</feature>
<dbReference type="Proteomes" id="UP000004947">
    <property type="component" value="Unassembled WGS sequence"/>
</dbReference>
<organism evidence="2 3">
    <name type="scientific">Lentisphaera araneosa HTCC2155</name>
    <dbReference type="NCBI Taxonomy" id="313628"/>
    <lineage>
        <taxon>Bacteria</taxon>
        <taxon>Pseudomonadati</taxon>
        <taxon>Lentisphaerota</taxon>
        <taxon>Lentisphaeria</taxon>
        <taxon>Lentisphaerales</taxon>
        <taxon>Lentisphaeraceae</taxon>
        <taxon>Lentisphaera</taxon>
    </lineage>
</organism>
<dbReference type="RefSeq" id="WP_007278062.1">
    <property type="nucleotide sequence ID" value="NZ_ABCK01000006.1"/>
</dbReference>
<evidence type="ECO:0000313" key="3">
    <source>
        <dbReference type="Proteomes" id="UP000004947"/>
    </source>
</evidence>
<keyword evidence="1" id="KW-0732">Signal</keyword>
<keyword evidence="3" id="KW-1185">Reference proteome</keyword>
<protein>
    <submittedName>
        <fullName evidence="2">Uncharacterized protein</fullName>
    </submittedName>
</protein>
<dbReference type="EMBL" id="ABCK01000006">
    <property type="protein sequence ID" value="EDM28066.1"/>
    <property type="molecule type" value="Genomic_DNA"/>
</dbReference>
<proteinExistence type="predicted"/>